<dbReference type="EMBL" id="MQUC01000003">
    <property type="protein sequence ID" value="PRP67126.1"/>
    <property type="molecule type" value="Genomic_DNA"/>
</dbReference>
<accession>A0A2S9WUT9</accession>
<evidence type="ECO:0000313" key="1">
    <source>
        <dbReference type="EMBL" id="PRP67126.1"/>
    </source>
</evidence>
<gene>
    <name evidence="1" type="ORF">BST86_08450</name>
</gene>
<evidence type="ECO:0000313" key="2">
    <source>
        <dbReference type="Proteomes" id="UP000239532"/>
    </source>
</evidence>
<dbReference type="AlphaFoldDB" id="A0A2S9WUT9"/>
<organism evidence="1 2">
    <name type="scientific">Nonlabens agnitus</name>
    <dbReference type="NCBI Taxonomy" id="870484"/>
    <lineage>
        <taxon>Bacteria</taxon>
        <taxon>Pseudomonadati</taxon>
        <taxon>Bacteroidota</taxon>
        <taxon>Flavobacteriia</taxon>
        <taxon>Flavobacteriales</taxon>
        <taxon>Flavobacteriaceae</taxon>
        <taxon>Nonlabens</taxon>
    </lineage>
</organism>
<name>A0A2S9WUT9_9FLAO</name>
<comment type="caution">
    <text evidence="1">The sequence shown here is derived from an EMBL/GenBank/DDBJ whole genome shotgun (WGS) entry which is preliminary data.</text>
</comment>
<sequence>MGFKIGRFRYVLIIVVLFLSFLSIAQDSREDLVELVLKELSLSKSNIAEDLLVIKMISEKESAILIPEIVEQSEEFIDYKFDLVIVQNSTGLILSQLQKQIFLTSDATRLYNAEVDYNSIMVSDRFDSLSVS</sequence>
<proteinExistence type="predicted"/>
<protein>
    <submittedName>
        <fullName evidence="1">Uncharacterized protein</fullName>
    </submittedName>
</protein>
<keyword evidence="2" id="KW-1185">Reference proteome</keyword>
<dbReference type="Proteomes" id="UP000239532">
    <property type="component" value="Unassembled WGS sequence"/>
</dbReference>
<reference evidence="1 2" key="1">
    <citation type="submission" date="2016-11" db="EMBL/GenBank/DDBJ databases">
        <title>Trade-off between light-utilization and light-protection in marine flavobacteria.</title>
        <authorList>
            <person name="Kumagai Y."/>
        </authorList>
    </citation>
    <scope>NUCLEOTIDE SEQUENCE [LARGE SCALE GENOMIC DNA]</scope>
    <source>
        <strain evidence="1 2">JCM 17109</strain>
    </source>
</reference>